<gene>
    <name evidence="6" type="ORF">EYS42_16275</name>
</gene>
<dbReference type="PROSITE" id="PS00894">
    <property type="entry name" value="HTH_DEOR_1"/>
    <property type="match status" value="1"/>
</dbReference>
<evidence type="ECO:0000259" key="5">
    <source>
        <dbReference type="PROSITE" id="PS51000"/>
    </source>
</evidence>
<dbReference type="GO" id="GO:0003677">
    <property type="term" value="F:DNA binding"/>
    <property type="evidence" value="ECO:0007669"/>
    <property type="project" value="UniProtKB-KW"/>
</dbReference>
<keyword evidence="3" id="KW-0238">DNA-binding</keyword>
<feature type="domain" description="HTH deoR-type" evidence="5">
    <location>
        <begin position="11"/>
        <end position="66"/>
    </location>
</feature>
<dbReference type="PROSITE" id="PS51000">
    <property type="entry name" value="HTH_DEOR_2"/>
    <property type="match status" value="1"/>
</dbReference>
<dbReference type="GO" id="GO:0003700">
    <property type="term" value="F:DNA-binding transcription factor activity"/>
    <property type="evidence" value="ECO:0007669"/>
    <property type="project" value="InterPro"/>
</dbReference>
<dbReference type="Pfam" id="PF08220">
    <property type="entry name" value="HTH_DeoR"/>
    <property type="match status" value="1"/>
</dbReference>
<protein>
    <submittedName>
        <fullName evidence="6">DeoR/GlpR transcriptional regulator</fullName>
    </submittedName>
</protein>
<organism evidence="6 7">
    <name type="scientific">Aquabacterium lacunae</name>
    <dbReference type="NCBI Taxonomy" id="2528630"/>
    <lineage>
        <taxon>Bacteria</taxon>
        <taxon>Pseudomonadati</taxon>
        <taxon>Pseudomonadota</taxon>
        <taxon>Betaproteobacteria</taxon>
        <taxon>Burkholderiales</taxon>
        <taxon>Aquabacterium</taxon>
    </lineage>
</organism>
<dbReference type="Gene3D" id="3.40.50.1360">
    <property type="match status" value="1"/>
</dbReference>
<proteinExistence type="predicted"/>
<dbReference type="OrthoDB" id="9814815at2"/>
<evidence type="ECO:0000256" key="2">
    <source>
        <dbReference type="ARBA" id="ARBA00023015"/>
    </source>
</evidence>
<evidence type="ECO:0000313" key="7">
    <source>
        <dbReference type="Proteomes" id="UP000292120"/>
    </source>
</evidence>
<dbReference type="InterPro" id="IPR050313">
    <property type="entry name" value="Carb_Metab_HTH_regulators"/>
</dbReference>
<dbReference type="PRINTS" id="PR00037">
    <property type="entry name" value="HTHLACR"/>
</dbReference>
<keyword evidence="7" id="KW-1185">Reference proteome</keyword>
<dbReference type="SMART" id="SM01134">
    <property type="entry name" value="DeoRC"/>
    <property type="match status" value="1"/>
</dbReference>
<dbReference type="PANTHER" id="PTHR30363:SF4">
    <property type="entry name" value="GLYCEROL-3-PHOSPHATE REGULON REPRESSOR"/>
    <property type="match status" value="1"/>
</dbReference>
<dbReference type="SUPFAM" id="SSF46785">
    <property type="entry name" value="Winged helix' DNA-binding domain"/>
    <property type="match status" value="1"/>
</dbReference>
<dbReference type="Pfam" id="PF00455">
    <property type="entry name" value="DeoRC"/>
    <property type="match status" value="1"/>
</dbReference>
<dbReference type="InterPro" id="IPR018356">
    <property type="entry name" value="Tscrpt_reg_HTH_DeoR_CS"/>
</dbReference>
<dbReference type="PANTHER" id="PTHR30363">
    <property type="entry name" value="HTH-TYPE TRANSCRIPTIONAL REGULATOR SRLR-RELATED"/>
    <property type="match status" value="1"/>
</dbReference>
<dbReference type="RefSeq" id="WP_130969261.1">
    <property type="nucleotide sequence ID" value="NZ_SIXI01000009.1"/>
</dbReference>
<evidence type="ECO:0000256" key="1">
    <source>
        <dbReference type="ARBA" id="ARBA00022491"/>
    </source>
</evidence>
<accession>A0A4Q9GUJ9</accession>
<dbReference type="InterPro" id="IPR036388">
    <property type="entry name" value="WH-like_DNA-bd_sf"/>
</dbReference>
<comment type="caution">
    <text evidence="6">The sequence shown here is derived from an EMBL/GenBank/DDBJ whole genome shotgun (WGS) entry which is preliminary data.</text>
</comment>
<dbReference type="SMART" id="SM00420">
    <property type="entry name" value="HTH_DEOR"/>
    <property type="match status" value="1"/>
</dbReference>
<keyword evidence="4" id="KW-0804">Transcription</keyword>
<dbReference type="InterPro" id="IPR037171">
    <property type="entry name" value="NagB/RpiA_transferase-like"/>
</dbReference>
<dbReference type="InterPro" id="IPR001034">
    <property type="entry name" value="DeoR_HTH"/>
</dbReference>
<sequence>MPSPRSDEWKPNPRQLSLLEEVRARGAVSVERLAQRLDVTLQTVRRDVQRLHEAGLLSRFHGGVSLPSMNPLRSTAPAQAWQERQALQADAKARVAASVVAAIPDGATIMLGIGTTIEAVAKALHARRDITVITHSLPVARVLADNPHCLVKVPGGQLRRRDSALEGPDTADAMRQYKVDIAILSAMGVSAEGHLLDRDERELPVLQSMLCRAEQAWLVVDASKFQQNEPTVAGHVQDMRRVFTDALPPAPLPAQMQAWGVRLTIAP</sequence>
<dbReference type="AlphaFoldDB" id="A0A4Q9GUJ9"/>
<evidence type="ECO:0000313" key="6">
    <source>
        <dbReference type="EMBL" id="TBO27665.1"/>
    </source>
</evidence>
<reference evidence="6 7" key="1">
    <citation type="submission" date="2019-02" db="EMBL/GenBank/DDBJ databases">
        <title>Aquabacterium sp. strain KMB7.</title>
        <authorList>
            <person name="Chen W.-M."/>
        </authorList>
    </citation>
    <scope>NUCLEOTIDE SEQUENCE [LARGE SCALE GENOMIC DNA]</scope>
    <source>
        <strain evidence="6 7">KMB7</strain>
    </source>
</reference>
<evidence type="ECO:0000256" key="3">
    <source>
        <dbReference type="ARBA" id="ARBA00023125"/>
    </source>
</evidence>
<dbReference type="InterPro" id="IPR014036">
    <property type="entry name" value="DeoR-like_C"/>
</dbReference>
<dbReference type="Proteomes" id="UP000292120">
    <property type="component" value="Unassembled WGS sequence"/>
</dbReference>
<dbReference type="EMBL" id="SIXI01000009">
    <property type="protein sequence ID" value="TBO27665.1"/>
    <property type="molecule type" value="Genomic_DNA"/>
</dbReference>
<dbReference type="InterPro" id="IPR036390">
    <property type="entry name" value="WH_DNA-bd_sf"/>
</dbReference>
<name>A0A4Q9GUJ9_9BURK</name>
<dbReference type="Gene3D" id="1.10.10.10">
    <property type="entry name" value="Winged helix-like DNA-binding domain superfamily/Winged helix DNA-binding domain"/>
    <property type="match status" value="1"/>
</dbReference>
<evidence type="ECO:0000256" key="4">
    <source>
        <dbReference type="ARBA" id="ARBA00023163"/>
    </source>
</evidence>
<keyword evidence="1" id="KW-0678">Repressor</keyword>
<dbReference type="SUPFAM" id="SSF100950">
    <property type="entry name" value="NagB/RpiA/CoA transferase-like"/>
    <property type="match status" value="1"/>
</dbReference>
<keyword evidence="2" id="KW-0805">Transcription regulation</keyword>